<evidence type="ECO:0000256" key="3">
    <source>
        <dbReference type="ARBA" id="ARBA00022827"/>
    </source>
</evidence>
<dbReference type="InterPro" id="IPR036188">
    <property type="entry name" value="FAD/NAD-bd_sf"/>
</dbReference>
<comment type="similarity">
    <text evidence="1">Belongs to the class-I pyridine nucleotide-disulfide oxidoreductase family.</text>
</comment>
<dbReference type="STRING" id="1528.SAMN04488579_10486"/>
<evidence type="ECO:0000256" key="4">
    <source>
        <dbReference type="ARBA" id="ARBA00023002"/>
    </source>
</evidence>
<dbReference type="PANTHER" id="PTHR22912">
    <property type="entry name" value="DISULFIDE OXIDOREDUCTASE"/>
    <property type="match status" value="1"/>
</dbReference>
<comment type="cofactor">
    <cofactor evidence="6">
        <name>FAD</name>
        <dbReference type="ChEBI" id="CHEBI:57692"/>
    </cofactor>
    <text evidence="6">Binds 1 FAD per subunit.</text>
</comment>
<dbReference type="GO" id="GO:0006103">
    <property type="term" value="P:2-oxoglutarate metabolic process"/>
    <property type="evidence" value="ECO:0007669"/>
    <property type="project" value="TreeGrafter"/>
</dbReference>
<organism evidence="9 10">
    <name type="scientific">Eubacterium barkeri</name>
    <name type="common">Clostridium barkeri</name>
    <dbReference type="NCBI Taxonomy" id="1528"/>
    <lineage>
        <taxon>Bacteria</taxon>
        <taxon>Bacillati</taxon>
        <taxon>Bacillota</taxon>
        <taxon>Clostridia</taxon>
        <taxon>Eubacteriales</taxon>
        <taxon>Eubacteriaceae</taxon>
        <taxon>Eubacterium</taxon>
    </lineage>
</organism>
<accession>A0A1H3D474</accession>
<dbReference type="SUPFAM" id="SSF55424">
    <property type="entry name" value="FAD/NAD-linked reductases, dimerisation (C-terminal) domain"/>
    <property type="match status" value="1"/>
</dbReference>
<dbReference type="AlphaFoldDB" id="A0A1H3D474"/>
<evidence type="ECO:0000313" key="10">
    <source>
        <dbReference type="Proteomes" id="UP000199652"/>
    </source>
</evidence>
<dbReference type="OrthoDB" id="9807946at2"/>
<evidence type="ECO:0000256" key="2">
    <source>
        <dbReference type="ARBA" id="ARBA00022630"/>
    </source>
</evidence>
<dbReference type="Gene3D" id="3.50.50.60">
    <property type="entry name" value="FAD/NAD(P)-binding domain"/>
    <property type="match status" value="2"/>
</dbReference>
<keyword evidence="2" id="KW-0285">Flavoprotein</keyword>
<proteinExistence type="inferred from homology"/>
<evidence type="ECO:0000256" key="6">
    <source>
        <dbReference type="PIRSR" id="PIRSR000350-3"/>
    </source>
</evidence>
<dbReference type="InterPro" id="IPR050151">
    <property type="entry name" value="Class-I_Pyr_Nuc-Dis_Oxidored"/>
</dbReference>
<evidence type="ECO:0000256" key="5">
    <source>
        <dbReference type="ARBA" id="ARBA00023027"/>
    </source>
</evidence>
<keyword evidence="10" id="KW-1185">Reference proteome</keyword>
<feature type="binding site" evidence="6">
    <location>
        <begin position="186"/>
        <end position="193"/>
    </location>
    <ligand>
        <name>NAD(+)</name>
        <dbReference type="ChEBI" id="CHEBI:57540"/>
    </ligand>
</feature>
<dbReference type="Pfam" id="PF02852">
    <property type="entry name" value="Pyr_redox_dim"/>
    <property type="match status" value="1"/>
</dbReference>
<dbReference type="GO" id="GO:0050660">
    <property type="term" value="F:flavin adenine dinucleotide binding"/>
    <property type="evidence" value="ECO:0007669"/>
    <property type="project" value="TreeGrafter"/>
</dbReference>
<dbReference type="SUPFAM" id="SSF51905">
    <property type="entry name" value="FAD/NAD(P)-binding domain"/>
    <property type="match status" value="1"/>
</dbReference>
<feature type="binding site" evidence="6">
    <location>
        <begin position="150"/>
        <end position="152"/>
    </location>
    <ligand>
        <name>FAD</name>
        <dbReference type="ChEBI" id="CHEBI:57692"/>
    </ligand>
</feature>
<evidence type="ECO:0000259" key="7">
    <source>
        <dbReference type="Pfam" id="PF02852"/>
    </source>
</evidence>
<dbReference type="PANTHER" id="PTHR22912:SF151">
    <property type="entry name" value="DIHYDROLIPOYL DEHYDROGENASE, MITOCHONDRIAL"/>
    <property type="match status" value="1"/>
</dbReference>
<dbReference type="InterPro" id="IPR023753">
    <property type="entry name" value="FAD/NAD-binding_dom"/>
</dbReference>
<reference evidence="10" key="1">
    <citation type="submission" date="2016-10" db="EMBL/GenBank/DDBJ databases">
        <authorList>
            <person name="Varghese N."/>
            <person name="Submissions S."/>
        </authorList>
    </citation>
    <scope>NUCLEOTIDE SEQUENCE [LARGE SCALE GENOMIC DNA]</scope>
    <source>
        <strain evidence="10">VPI 5359</strain>
    </source>
</reference>
<evidence type="ECO:0000256" key="1">
    <source>
        <dbReference type="ARBA" id="ARBA00007532"/>
    </source>
</evidence>
<protein>
    <submittedName>
        <fullName evidence="9">Dihydrolipoamide dehydrogenase</fullName>
    </submittedName>
</protein>
<dbReference type="PIRSF" id="PIRSF000350">
    <property type="entry name" value="Mercury_reductase_MerA"/>
    <property type="match status" value="1"/>
</dbReference>
<dbReference type="Pfam" id="PF07992">
    <property type="entry name" value="Pyr_redox_2"/>
    <property type="match status" value="1"/>
</dbReference>
<dbReference type="Gene3D" id="3.30.390.30">
    <property type="match status" value="1"/>
</dbReference>
<sequence length="464" mass="49938">MENEVQQEIRSYDVVVIGGGVGGYTAAVRAANAGLKTALIERIQLGGAGVNQGCIPIQYLYKNVQFIKECAQAKKRGLIIKGIELDLPRMMRDKNQKIRKYIAGMKERLEDRGVDIFMGTATVSADKTIEIAMGNGIEGRIKAENIILATGSTGRIPKQYQSMPEVLTDENAHDLEEIPPELVIIGSGGRACEYATLFSMLGSKVILFVEEDHLLSQEMDGAIQEAVEQNLLAMQVDIHYNVTVSDVFEDSLGDIHLDVKLGNRDKMIICSDILVVKERCPNLLGLSGLDLKVKNDGVIADFSGITSVPGVYAIGDLVSGMASASAAVAMAIQVVDTITGKPQTLKTHWIPKAIHLLPEIAVVGMSEAEARRNGYPVKVDRMDLATNLKLYLDDATTGFVKIISDVDSGELLGVCIYGEGAAELISQAHAIHAMGGGIEDLKRSLHAYPAASSVLSEATLAFLK</sequence>
<dbReference type="Proteomes" id="UP000199652">
    <property type="component" value="Unassembled WGS sequence"/>
</dbReference>
<keyword evidence="6" id="KW-0547">Nucleotide-binding</keyword>
<dbReference type="FunFam" id="3.30.390.30:FF:000001">
    <property type="entry name" value="Dihydrolipoyl dehydrogenase"/>
    <property type="match status" value="1"/>
</dbReference>
<keyword evidence="5 6" id="KW-0520">NAD</keyword>
<feature type="domain" description="FAD/NAD(P)-binding" evidence="8">
    <location>
        <begin position="12"/>
        <end position="331"/>
    </location>
</feature>
<dbReference type="GO" id="GO:0004148">
    <property type="term" value="F:dihydrolipoyl dehydrogenase (NADH) activity"/>
    <property type="evidence" value="ECO:0007669"/>
    <property type="project" value="TreeGrafter"/>
</dbReference>
<keyword evidence="3 6" id="KW-0274">FAD</keyword>
<gene>
    <name evidence="9" type="ORF">SAMN04488579_10486</name>
</gene>
<keyword evidence="4" id="KW-0560">Oxidoreductase</keyword>
<dbReference type="RefSeq" id="WP_090243672.1">
    <property type="nucleotide sequence ID" value="NZ_FNOU01000004.1"/>
</dbReference>
<dbReference type="PRINTS" id="PR00368">
    <property type="entry name" value="FADPNR"/>
</dbReference>
<evidence type="ECO:0000259" key="8">
    <source>
        <dbReference type="Pfam" id="PF07992"/>
    </source>
</evidence>
<feature type="domain" description="Pyridine nucleotide-disulphide oxidoreductase dimerisation" evidence="7">
    <location>
        <begin position="350"/>
        <end position="458"/>
    </location>
</feature>
<dbReference type="EMBL" id="FNOU01000004">
    <property type="protein sequence ID" value="SDX61273.1"/>
    <property type="molecule type" value="Genomic_DNA"/>
</dbReference>
<dbReference type="InterPro" id="IPR004099">
    <property type="entry name" value="Pyr_nucl-diS_OxRdtase_dimer"/>
</dbReference>
<feature type="binding site" evidence="6">
    <location>
        <position position="316"/>
    </location>
    <ligand>
        <name>FAD</name>
        <dbReference type="ChEBI" id="CHEBI:57692"/>
    </ligand>
</feature>
<dbReference type="InterPro" id="IPR016156">
    <property type="entry name" value="FAD/NAD-linked_Rdtase_dimer_sf"/>
</dbReference>
<dbReference type="InterPro" id="IPR001100">
    <property type="entry name" value="Pyr_nuc-diS_OxRdtase"/>
</dbReference>
<evidence type="ECO:0000313" key="9">
    <source>
        <dbReference type="EMBL" id="SDX61273.1"/>
    </source>
</evidence>
<dbReference type="PRINTS" id="PR00411">
    <property type="entry name" value="PNDRDTASEI"/>
</dbReference>
<name>A0A1H3D474_EUBBA</name>